<dbReference type="SUPFAM" id="SSF102588">
    <property type="entry name" value="LmbE-like"/>
    <property type="match status" value="1"/>
</dbReference>
<proteinExistence type="predicted"/>
<dbReference type="PANTHER" id="PTHR12993:SF11">
    <property type="entry name" value="N-ACETYLGLUCOSAMINYL-PHOSPHATIDYLINOSITOL DE-N-ACETYLASE"/>
    <property type="match status" value="1"/>
</dbReference>
<dbReference type="EMBL" id="BART01006042">
    <property type="protein sequence ID" value="GAG56864.1"/>
    <property type="molecule type" value="Genomic_DNA"/>
</dbReference>
<name>X0YKZ8_9ZZZZ</name>
<protein>
    <recommendedName>
        <fullName evidence="2">LmbE family protein</fullName>
    </recommendedName>
</protein>
<evidence type="ECO:0000313" key="1">
    <source>
        <dbReference type="EMBL" id="GAG56864.1"/>
    </source>
</evidence>
<dbReference type="GO" id="GO:0016811">
    <property type="term" value="F:hydrolase activity, acting on carbon-nitrogen (but not peptide) bonds, in linear amides"/>
    <property type="evidence" value="ECO:0007669"/>
    <property type="project" value="TreeGrafter"/>
</dbReference>
<sequence>MNFKRVLVLSPHTDDGELGAGGTIARFLEEGSEVHYVAFSAPIPKLEEECVRSLKMLSAENNRVNITILRFERRNFPENRQKILDFMYEYNQKIKPDLVLTPSLNDKHQDHETVTKEAIRAFKDSTIFGYILRWNCRTIKEDILIGLEEHHIQSKIAAASQYYSQFKLRKKYFSPDYHRFEAYVRGLNLPSHYAEAFELIQLKIPMNNNSF</sequence>
<gene>
    <name evidence="1" type="ORF">S01H4_13735</name>
</gene>
<dbReference type="AlphaFoldDB" id="X0YKZ8"/>
<accession>X0YKZ8</accession>
<evidence type="ECO:0008006" key="2">
    <source>
        <dbReference type="Google" id="ProtNLM"/>
    </source>
</evidence>
<comment type="caution">
    <text evidence="1">The sequence shown here is derived from an EMBL/GenBank/DDBJ whole genome shotgun (WGS) entry which is preliminary data.</text>
</comment>
<organism evidence="1">
    <name type="scientific">marine sediment metagenome</name>
    <dbReference type="NCBI Taxonomy" id="412755"/>
    <lineage>
        <taxon>unclassified sequences</taxon>
        <taxon>metagenomes</taxon>
        <taxon>ecological metagenomes</taxon>
    </lineage>
</organism>
<dbReference type="Gene3D" id="3.40.50.10320">
    <property type="entry name" value="LmbE-like"/>
    <property type="match status" value="1"/>
</dbReference>
<dbReference type="PANTHER" id="PTHR12993">
    <property type="entry name" value="N-ACETYLGLUCOSAMINYL-PHOSPHATIDYLINOSITOL DE-N-ACETYLASE-RELATED"/>
    <property type="match status" value="1"/>
</dbReference>
<dbReference type="Pfam" id="PF02585">
    <property type="entry name" value="PIG-L"/>
    <property type="match status" value="1"/>
</dbReference>
<dbReference type="InterPro" id="IPR024078">
    <property type="entry name" value="LmbE-like_dom_sf"/>
</dbReference>
<reference evidence="1" key="1">
    <citation type="journal article" date="2014" name="Front. Microbiol.">
        <title>High frequency of phylogenetically diverse reductive dehalogenase-homologous genes in deep subseafloor sedimentary metagenomes.</title>
        <authorList>
            <person name="Kawai M."/>
            <person name="Futagami T."/>
            <person name="Toyoda A."/>
            <person name="Takaki Y."/>
            <person name="Nishi S."/>
            <person name="Hori S."/>
            <person name="Arai W."/>
            <person name="Tsubouchi T."/>
            <person name="Morono Y."/>
            <person name="Uchiyama I."/>
            <person name="Ito T."/>
            <person name="Fujiyama A."/>
            <person name="Inagaki F."/>
            <person name="Takami H."/>
        </authorList>
    </citation>
    <scope>NUCLEOTIDE SEQUENCE</scope>
    <source>
        <strain evidence="1">Expedition CK06-06</strain>
    </source>
</reference>
<dbReference type="InterPro" id="IPR003737">
    <property type="entry name" value="GlcNAc_PI_deacetylase-related"/>
</dbReference>